<feature type="signal peptide" evidence="5">
    <location>
        <begin position="1"/>
        <end position="23"/>
    </location>
</feature>
<evidence type="ECO:0000256" key="1">
    <source>
        <dbReference type="ARBA" id="ARBA00004442"/>
    </source>
</evidence>
<dbReference type="PROSITE" id="PS51123">
    <property type="entry name" value="OMPA_2"/>
    <property type="match status" value="1"/>
</dbReference>
<dbReference type="PROSITE" id="PS50234">
    <property type="entry name" value="VWFA"/>
    <property type="match status" value="1"/>
</dbReference>
<dbReference type="SMART" id="SM00327">
    <property type="entry name" value="VWA"/>
    <property type="match status" value="1"/>
</dbReference>
<dbReference type="AlphaFoldDB" id="A0A850T576"/>
<dbReference type="SUPFAM" id="SSF103088">
    <property type="entry name" value="OmpA-like"/>
    <property type="match status" value="1"/>
</dbReference>
<dbReference type="PANTHER" id="PTHR30329">
    <property type="entry name" value="STATOR ELEMENT OF FLAGELLAR MOTOR COMPLEX"/>
    <property type="match status" value="1"/>
</dbReference>
<comment type="caution">
    <text evidence="8">The sequence shown here is derived from an EMBL/GenBank/DDBJ whole genome shotgun (WGS) entry which is preliminary data.</text>
</comment>
<dbReference type="Proteomes" id="UP000553343">
    <property type="component" value="Unassembled WGS sequence"/>
</dbReference>
<dbReference type="GO" id="GO:0009279">
    <property type="term" value="C:cell outer membrane"/>
    <property type="evidence" value="ECO:0007669"/>
    <property type="project" value="UniProtKB-SubCell"/>
</dbReference>
<evidence type="ECO:0000313" key="8">
    <source>
        <dbReference type="EMBL" id="NWH03448.1"/>
    </source>
</evidence>
<keyword evidence="9" id="KW-1185">Reference proteome</keyword>
<organism evidence="8 9">
    <name type="scientific">Desulfobacter latus</name>
    <dbReference type="NCBI Taxonomy" id="2292"/>
    <lineage>
        <taxon>Bacteria</taxon>
        <taxon>Pseudomonadati</taxon>
        <taxon>Thermodesulfobacteriota</taxon>
        <taxon>Desulfobacteria</taxon>
        <taxon>Desulfobacterales</taxon>
        <taxon>Desulfobacteraceae</taxon>
        <taxon>Desulfobacter</taxon>
    </lineage>
</organism>
<dbReference type="Gene3D" id="3.30.1330.60">
    <property type="entry name" value="OmpA-like domain"/>
    <property type="match status" value="1"/>
</dbReference>
<dbReference type="PANTHER" id="PTHR30329:SF21">
    <property type="entry name" value="LIPOPROTEIN YIAD-RELATED"/>
    <property type="match status" value="1"/>
</dbReference>
<evidence type="ECO:0000259" key="6">
    <source>
        <dbReference type="PROSITE" id="PS50234"/>
    </source>
</evidence>
<evidence type="ECO:0000256" key="2">
    <source>
        <dbReference type="ARBA" id="ARBA00023136"/>
    </source>
</evidence>
<dbReference type="InterPro" id="IPR002035">
    <property type="entry name" value="VWF_A"/>
</dbReference>
<proteinExistence type="predicted"/>
<reference evidence="8 9" key="1">
    <citation type="submission" date="2020-06" db="EMBL/GenBank/DDBJ databases">
        <title>High-quality draft genome of sulfate reducer Desulfobacter latus type strain AcrS2 isolated from marine sediment.</title>
        <authorList>
            <person name="Hoppe M."/>
            <person name="Larsen C.K."/>
            <person name="Marshall I.P.G."/>
            <person name="Schramm A."/>
            <person name="Marietou A.G."/>
        </authorList>
    </citation>
    <scope>NUCLEOTIDE SEQUENCE [LARGE SCALE GENOMIC DNA]</scope>
    <source>
        <strain evidence="8 9">AcRS2</strain>
    </source>
</reference>
<dbReference type="RefSeq" id="WP_178364904.1">
    <property type="nucleotide sequence ID" value="NZ_JACADJ010000001.1"/>
</dbReference>
<dbReference type="EMBL" id="JACADJ010000001">
    <property type="protein sequence ID" value="NWH03448.1"/>
    <property type="molecule type" value="Genomic_DNA"/>
</dbReference>
<accession>A0A850T576</accession>
<dbReference type="PROSITE" id="PS01068">
    <property type="entry name" value="OMPA_1"/>
    <property type="match status" value="1"/>
</dbReference>
<evidence type="ECO:0000313" key="9">
    <source>
        <dbReference type="Proteomes" id="UP000553343"/>
    </source>
</evidence>
<dbReference type="InterPro" id="IPR006690">
    <property type="entry name" value="OMPA-like_CS"/>
</dbReference>
<dbReference type="InterPro" id="IPR006664">
    <property type="entry name" value="OMP_bac"/>
</dbReference>
<feature type="domain" description="VWFA" evidence="6">
    <location>
        <begin position="49"/>
        <end position="232"/>
    </location>
</feature>
<dbReference type="InterPro" id="IPR036465">
    <property type="entry name" value="vWFA_dom_sf"/>
</dbReference>
<dbReference type="Gene3D" id="3.40.50.410">
    <property type="entry name" value="von Willebrand factor, type A domain"/>
    <property type="match status" value="1"/>
</dbReference>
<evidence type="ECO:0000256" key="5">
    <source>
        <dbReference type="SAM" id="SignalP"/>
    </source>
</evidence>
<dbReference type="PRINTS" id="PR01021">
    <property type="entry name" value="OMPADOMAIN"/>
</dbReference>
<evidence type="ECO:0000256" key="3">
    <source>
        <dbReference type="ARBA" id="ARBA00023237"/>
    </source>
</evidence>
<dbReference type="CDD" id="cd07185">
    <property type="entry name" value="OmpA_C-like"/>
    <property type="match status" value="1"/>
</dbReference>
<dbReference type="InterPro" id="IPR050330">
    <property type="entry name" value="Bact_OuterMem_StrucFunc"/>
</dbReference>
<dbReference type="SUPFAM" id="SSF53300">
    <property type="entry name" value="vWA-like"/>
    <property type="match status" value="1"/>
</dbReference>
<evidence type="ECO:0000256" key="4">
    <source>
        <dbReference type="PROSITE-ProRule" id="PRU00473"/>
    </source>
</evidence>
<protein>
    <submittedName>
        <fullName evidence="8">OmpA family protein</fullName>
    </submittedName>
</protein>
<dbReference type="InterPro" id="IPR006665">
    <property type="entry name" value="OmpA-like"/>
</dbReference>
<keyword evidence="5" id="KW-0732">Signal</keyword>
<feature type="chain" id="PRO_5032654848" evidence="5">
    <location>
        <begin position="24"/>
        <end position="390"/>
    </location>
</feature>
<keyword evidence="2 4" id="KW-0472">Membrane</keyword>
<feature type="domain" description="OmpA-like" evidence="7">
    <location>
        <begin position="276"/>
        <end position="390"/>
    </location>
</feature>
<name>A0A850T576_9BACT</name>
<dbReference type="Pfam" id="PF00691">
    <property type="entry name" value="OmpA"/>
    <property type="match status" value="1"/>
</dbReference>
<comment type="subcellular location">
    <subcellularLocation>
        <location evidence="1">Cell outer membrane</location>
    </subcellularLocation>
</comment>
<dbReference type="InterPro" id="IPR036737">
    <property type="entry name" value="OmpA-like_sf"/>
</dbReference>
<evidence type="ECO:0000259" key="7">
    <source>
        <dbReference type="PROSITE" id="PS51123"/>
    </source>
</evidence>
<keyword evidence="3" id="KW-0998">Cell outer membrane</keyword>
<dbReference type="PROSITE" id="PS51257">
    <property type="entry name" value="PROKAR_LIPOPROTEIN"/>
    <property type="match status" value="1"/>
</dbReference>
<gene>
    <name evidence="8" type="ORF">HXW94_00295</name>
</gene>
<sequence>MKEKRFVQAFLAITAVFFLFGCAAQKPAGLPPFFAKHFHGSMYQSTVDNFVILLDASSSMNDDCMGNPKFMVGKAIVEHMNMTIPELGQTAGLRSFGHADAISKNETELFYGMTRYNSAALDKKIGEISKAGGYSPLGSAIAAMGTDLEGLSGKTAVIIISDGLDMAGDTAQAQAVKEQYGDALCFYPIQVGNDEEGTAFLSEIAGIGGCTNLMNAKDVLCPGGMSAFVERVFLQKVVAPPPAPAPEPAPTPIDSDGDGILDPDDQCPGTPAGAKVNAVGCWVLDNVLFDFDKDTIKPEAFSQLDDICEILKKNPAMSVELQGHTDNIGSKKYNMDLSQRRANSVAKYLADKGIARNRLATTGFGFDKPVALNSTDFGRSLNRRVEIHPY</sequence>